<dbReference type="Gene3D" id="3.30.70.2330">
    <property type="match status" value="1"/>
</dbReference>
<evidence type="ECO:0000256" key="12">
    <source>
        <dbReference type="SAM" id="MobiDB-lite"/>
    </source>
</evidence>
<dbReference type="GO" id="GO:0008094">
    <property type="term" value="F:ATP-dependent activity, acting on DNA"/>
    <property type="evidence" value="ECO:0007669"/>
    <property type="project" value="TreeGrafter"/>
</dbReference>
<evidence type="ECO:0000256" key="8">
    <source>
        <dbReference type="ARBA" id="ARBA00022833"/>
    </source>
</evidence>
<evidence type="ECO:0000256" key="10">
    <source>
        <dbReference type="ARBA" id="ARBA00023242"/>
    </source>
</evidence>
<keyword evidence="10" id="KW-0539">Nucleus</keyword>
<name>A0AA38QB24_9AGAR</name>
<dbReference type="InterPro" id="IPR027417">
    <property type="entry name" value="P-loop_NTPase"/>
</dbReference>
<dbReference type="EMBL" id="MU801894">
    <property type="protein sequence ID" value="KAJ3989960.1"/>
    <property type="molecule type" value="Genomic_DNA"/>
</dbReference>
<feature type="region of interest" description="Disordered" evidence="12">
    <location>
        <begin position="916"/>
        <end position="992"/>
    </location>
</feature>
<dbReference type="SMART" id="SM00487">
    <property type="entry name" value="DEXDc"/>
    <property type="match status" value="1"/>
</dbReference>
<dbReference type="PROSITE" id="PS00518">
    <property type="entry name" value="ZF_RING_1"/>
    <property type="match status" value="1"/>
</dbReference>
<dbReference type="GO" id="GO:0016818">
    <property type="term" value="F:hydrolase activity, acting on acid anhydrides, in phosphorus-containing anhydrides"/>
    <property type="evidence" value="ECO:0007669"/>
    <property type="project" value="InterPro"/>
</dbReference>
<dbReference type="SMART" id="SM00184">
    <property type="entry name" value="RING"/>
    <property type="match status" value="1"/>
</dbReference>
<evidence type="ECO:0000256" key="5">
    <source>
        <dbReference type="ARBA" id="ARBA00022771"/>
    </source>
</evidence>
<dbReference type="InterPro" id="IPR000330">
    <property type="entry name" value="SNF2_N"/>
</dbReference>
<dbReference type="GO" id="GO:0005634">
    <property type="term" value="C:nucleus"/>
    <property type="evidence" value="ECO:0007669"/>
    <property type="project" value="UniProtKB-SubCell"/>
</dbReference>
<dbReference type="PROSITE" id="PS50064">
    <property type="entry name" value="ZF_PARP_2"/>
    <property type="match status" value="1"/>
</dbReference>
<dbReference type="PANTHER" id="PTHR45626:SF17">
    <property type="entry name" value="HELICASE-LIKE TRANSCRIPTION FACTOR"/>
    <property type="match status" value="1"/>
</dbReference>
<dbReference type="GO" id="GO:0006281">
    <property type="term" value="P:DNA repair"/>
    <property type="evidence" value="ECO:0007669"/>
    <property type="project" value="TreeGrafter"/>
</dbReference>
<dbReference type="Gene3D" id="3.40.50.300">
    <property type="entry name" value="P-loop containing nucleotide triphosphate hydrolases"/>
    <property type="match status" value="1"/>
</dbReference>
<dbReference type="SMART" id="SM00910">
    <property type="entry name" value="HIRAN"/>
    <property type="match status" value="1"/>
</dbReference>
<dbReference type="InterPro" id="IPR017907">
    <property type="entry name" value="Znf_RING_CS"/>
</dbReference>
<feature type="compositionally biased region" description="Polar residues" evidence="12">
    <location>
        <begin position="136"/>
        <end position="148"/>
    </location>
</feature>
<dbReference type="InterPro" id="IPR014001">
    <property type="entry name" value="Helicase_ATP-bd"/>
</dbReference>
<dbReference type="InterPro" id="IPR049730">
    <property type="entry name" value="SNF2/RAD54-like_C"/>
</dbReference>
<evidence type="ECO:0000259" key="15">
    <source>
        <dbReference type="PROSITE" id="PS51192"/>
    </source>
</evidence>
<dbReference type="Gene3D" id="3.40.50.10810">
    <property type="entry name" value="Tandem AAA-ATPase domain"/>
    <property type="match status" value="1"/>
</dbReference>
<evidence type="ECO:0000256" key="4">
    <source>
        <dbReference type="ARBA" id="ARBA00022741"/>
    </source>
</evidence>
<evidence type="ECO:0000256" key="6">
    <source>
        <dbReference type="ARBA" id="ARBA00022801"/>
    </source>
</evidence>
<evidence type="ECO:0000313" key="17">
    <source>
        <dbReference type="Proteomes" id="UP001163850"/>
    </source>
</evidence>
<dbReference type="PROSITE" id="PS51192">
    <property type="entry name" value="HELICASE_ATP_BIND_1"/>
    <property type="match status" value="1"/>
</dbReference>
<reference evidence="16" key="1">
    <citation type="submission" date="2022-08" db="EMBL/GenBank/DDBJ databases">
        <authorList>
            <consortium name="DOE Joint Genome Institute"/>
            <person name="Min B."/>
            <person name="Riley R."/>
            <person name="Sierra-Patev S."/>
            <person name="Naranjo-Ortiz M."/>
            <person name="Looney B."/>
            <person name="Konkel Z."/>
            <person name="Slot J.C."/>
            <person name="Sakamoto Y."/>
            <person name="Steenwyk J.L."/>
            <person name="Rokas A."/>
            <person name="Carro J."/>
            <person name="Camarero S."/>
            <person name="Ferreira P."/>
            <person name="Molpeceres G."/>
            <person name="Ruiz-Duenas F.J."/>
            <person name="Serrano A."/>
            <person name="Henrissat B."/>
            <person name="Drula E."/>
            <person name="Hughes K.W."/>
            <person name="Mata J.L."/>
            <person name="Ishikawa N.K."/>
            <person name="Vargas-Isla R."/>
            <person name="Ushijima S."/>
            <person name="Smith C.A."/>
            <person name="Ahrendt S."/>
            <person name="Andreopoulos W."/>
            <person name="He G."/>
            <person name="Labutti K."/>
            <person name="Lipzen A."/>
            <person name="Ng V."/>
            <person name="Sandor L."/>
            <person name="Barry K."/>
            <person name="Martinez A.T."/>
            <person name="Xiao Y."/>
            <person name="Gibbons J.G."/>
            <person name="Terashima K."/>
            <person name="Hibbett D.S."/>
            <person name="Grigoriev I.V."/>
        </authorList>
    </citation>
    <scope>NUCLEOTIDE SEQUENCE</scope>
    <source>
        <strain evidence="16">TFB7829</strain>
    </source>
</reference>
<protein>
    <submittedName>
        <fullName evidence="16">SNF2 family N-terminal domain-containing protein</fullName>
    </submittedName>
</protein>
<dbReference type="Pfam" id="PF00645">
    <property type="entry name" value="zf-PARP"/>
    <property type="match status" value="1"/>
</dbReference>
<dbReference type="SUPFAM" id="SSF57716">
    <property type="entry name" value="Glucocorticoid receptor-like (DNA-binding domain)"/>
    <property type="match status" value="1"/>
</dbReference>
<dbReference type="SUPFAM" id="SSF52540">
    <property type="entry name" value="P-loop containing nucleoside triphosphate hydrolases"/>
    <property type="match status" value="2"/>
</dbReference>
<dbReference type="AlphaFoldDB" id="A0AA38QB24"/>
<dbReference type="Pfam" id="PF13639">
    <property type="entry name" value="zf-RING_2"/>
    <property type="match status" value="1"/>
</dbReference>
<dbReference type="SUPFAM" id="SSF57850">
    <property type="entry name" value="RING/U-box"/>
    <property type="match status" value="1"/>
</dbReference>
<dbReference type="InterPro" id="IPR013083">
    <property type="entry name" value="Znf_RING/FYVE/PHD"/>
</dbReference>
<evidence type="ECO:0000259" key="13">
    <source>
        <dbReference type="PROSITE" id="PS50064"/>
    </source>
</evidence>
<dbReference type="GO" id="GO:0005524">
    <property type="term" value="F:ATP binding"/>
    <property type="evidence" value="ECO:0007669"/>
    <property type="project" value="UniProtKB-KW"/>
</dbReference>
<dbReference type="InterPro" id="IPR050628">
    <property type="entry name" value="SNF2_RAD54_helicase_TF"/>
</dbReference>
<sequence length="1116" mass="124644">MASLHRLEYSKSTRSKCHGPICKGASMAPGSLRYGRITRDSVTQSETVEWRHWGCVTSHILAELAAVIEDVPGFSQLTRADQQKIRVALAARRVAASDILASANPSVAPISASASTTVTSRPTIVNPRKRKGPGSNVPTCNTASSSQNTEVVVVEDEPMEEEVQDELIVSMKAQVVGLQYYKGLVGPGEEVILVREPNNVHDRNAIRVDNIGHTQVGHIPRSVAAKLAPLMDSRAITVEGVMYNGNLSGFRGYSLDMTLKMYGPSDKVSQLQPRLVWATPGQRGFKSQAGNRRTTAKDSGGGRTPAYAAPAPGSSSTQLQRYEKQQEALRKAVELREMLNTMEKVNDQGRRSSLLDTLCTNEDILTLPAYGSSPSIANGQLKVDLLKHQRQGLKWCLEHEYPELPKKEGDKPVQFWQVQKNGNKTFYLNRALQIQILLTRDYRTTEANGHDSIVDLQGKTLTMISLIIATKDDVPQNFSNATLVVVPLSVLSNWEKQIQDHCVENTLTYCSYYGSQRAQLDARQLSSYDVVFTTYQTVAGEHESPKNQPAKKKKKAEKALFNVKWKRIVLDEGHSIRNPKAKMSQAVCALEAERRWILTGTPIDLGSLLTFLRICHPLDKEDFYKRLLLRPLKDGNPSGAELLRALMSHICLRRTKEMQDSAGNPLVPLPPVEMIKVQVTLNDEARSLYEEVEQLSGEKLEALMNGGSHAMMQSNALSMLTRMRQLALHPALLPRDYLDQLKQIDVGKSNHIEVTPEVKQRLQARLSQAIEECEECPICFSVPAEAEIKITSCSHVFCFPCIKESITRDSKCPMDRRALSLNDLHDPLPPMDMTQPSFRSQNDEMEEGLRNAPSAKIEQLVQLLKLTPSGEKSLVFSQFTSFLDKVIPYVRFDGQMSAKRRADAITRFSVPLERMQAVKTSAASGSRRASRKTSYNVGEGDRNDNKDDEDFGTDDGQSNFEKEVTVTRKNKGKGKAKQIQGDSDFEDELSFESTQNQNNPAVMLISLKAGALGLNLTVANNVYLWWQEGIESQAIDRVNRIGQTKPVHVYQLIAENTVESKVLEIQDRKKKLIKEAFSGVKRRETERQHREARLQDLIELFGVRQQEATQRAASQE</sequence>
<evidence type="ECO:0000256" key="3">
    <source>
        <dbReference type="ARBA" id="ARBA00022723"/>
    </source>
</evidence>
<feature type="region of interest" description="Disordered" evidence="12">
    <location>
        <begin position="119"/>
        <end position="148"/>
    </location>
</feature>
<dbReference type="Gene3D" id="3.30.40.10">
    <property type="entry name" value="Zinc/RING finger domain, C3HC4 (zinc finger)"/>
    <property type="match status" value="1"/>
</dbReference>
<dbReference type="Pfam" id="PF08797">
    <property type="entry name" value="HIRAN"/>
    <property type="match status" value="1"/>
</dbReference>
<dbReference type="InterPro" id="IPR036957">
    <property type="entry name" value="Znf_PARP_sf"/>
</dbReference>
<evidence type="ECO:0000256" key="7">
    <source>
        <dbReference type="ARBA" id="ARBA00022806"/>
    </source>
</evidence>
<evidence type="ECO:0000256" key="11">
    <source>
        <dbReference type="PROSITE-ProRule" id="PRU00175"/>
    </source>
</evidence>
<evidence type="ECO:0000259" key="14">
    <source>
        <dbReference type="PROSITE" id="PS50089"/>
    </source>
</evidence>
<feature type="domain" description="Helicase ATP-binding" evidence="15">
    <location>
        <begin position="443"/>
        <end position="620"/>
    </location>
</feature>
<accession>A0AA38QB24</accession>
<proteinExistence type="inferred from homology"/>
<evidence type="ECO:0000313" key="16">
    <source>
        <dbReference type="EMBL" id="KAJ3989960.1"/>
    </source>
</evidence>
<dbReference type="InterPro" id="IPR038718">
    <property type="entry name" value="SNF2-like_sf"/>
</dbReference>
<evidence type="ECO:0000256" key="2">
    <source>
        <dbReference type="ARBA" id="ARBA00007025"/>
    </source>
</evidence>
<dbReference type="GO" id="GO:0003677">
    <property type="term" value="F:DNA binding"/>
    <property type="evidence" value="ECO:0007669"/>
    <property type="project" value="InterPro"/>
</dbReference>
<feature type="domain" description="PARP-type" evidence="13">
    <location>
        <begin position="5"/>
        <end position="93"/>
    </location>
</feature>
<dbReference type="InterPro" id="IPR001841">
    <property type="entry name" value="Znf_RING"/>
</dbReference>
<evidence type="ECO:0000256" key="9">
    <source>
        <dbReference type="ARBA" id="ARBA00022840"/>
    </source>
</evidence>
<dbReference type="Pfam" id="PF00176">
    <property type="entry name" value="SNF2-rel_dom"/>
    <property type="match status" value="1"/>
</dbReference>
<comment type="caution">
    <text evidence="16">The sequence shown here is derived from an EMBL/GenBank/DDBJ whole genome shotgun (WGS) entry which is preliminary data.</text>
</comment>
<comment type="similarity">
    <text evidence="2">Belongs to the SNF2/RAD54 helicase family.</text>
</comment>
<feature type="domain" description="RING-type" evidence="14">
    <location>
        <begin position="776"/>
        <end position="816"/>
    </location>
</feature>
<dbReference type="CDD" id="cd18793">
    <property type="entry name" value="SF2_C_SNF"/>
    <property type="match status" value="1"/>
</dbReference>
<feature type="region of interest" description="Disordered" evidence="12">
    <location>
        <begin position="282"/>
        <end position="317"/>
    </location>
</feature>
<dbReference type="PANTHER" id="PTHR45626">
    <property type="entry name" value="TRANSCRIPTION TERMINATION FACTOR 2-RELATED"/>
    <property type="match status" value="1"/>
</dbReference>
<dbReference type="GO" id="GO:0004386">
    <property type="term" value="F:helicase activity"/>
    <property type="evidence" value="ECO:0007669"/>
    <property type="project" value="UniProtKB-KW"/>
</dbReference>
<evidence type="ECO:0000256" key="1">
    <source>
        <dbReference type="ARBA" id="ARBA00004123"/>
    </source>
</evidence>
<keyword evidence="9" id="KW-0067">ATP-binding</keyword>
<keyword evidence="6" id="KW-0378">Hydrolase</keyword>
<organism evidence="16 17">
    <name type="scientific">Lentinula detonsa</name>
    <dbReference type="NCBI Taxonomy" id="2804962"/>
    <lineage>
        <taxon>Eukaryota</taxon>
        <taxon>Fungi</taxon>
        <taxon>Dikarya</taxon>
        <taxon>Basidiomycota</taxon>
        <taxon>Agaricomycotina</taxon>
        <taxon>Agaricomycetes</taxon>
        <taxon>Agaricomycetidae</taxon>
        <taxon>Agaricales</taxon>
        <taxon>Marasmiineae</taxon>
        <taxon>Omphalotaceae</taxon>
        <taxon>Lentinula</taxon>
    </lineage>
</organism>
<keyword evidence="8" id="KW-0862">Zinc</keyword>
<feature type="compositionally biased region" description="Low complexity" evidence="12">
    <location>
        <begin position="305"/>
        <end position="316"/>
    </location>
</feature>
<dbReference type="PROSITE" id="PS50089">
    <property type="entry name" value="ZF_RING_2"/>
    <property type="match status" value="1"/>
</dbReference>
<gene>
    <name evidence="16" type="ORF">F5890DRAFT_1570155</name>
</gene>
<dbReference type="GO" id="GO:0008270">
    <property type="term" value="F:zinc ion binding"/>
    <property type="evidence" value="ECO:0007669"/>
    <property type="project" value="UniProtKB-KW"/>
</dbReference>
<keyword evidence="7" id="KW-0347">Helicase</keyword>
<comment type="subcellular location">
    <subcellularLocation>
        <location evidence="1">Nucleus</location>
    </subcellularLocation>
</comment>
<dbReference type="InterPro" id="IPR001510">
    <property type="entry name" value="Znf_PARP"/>
</dbReference>
<dbReference type="InterPro" id="IPR014905">
    <property type="entry name" value="HIRAN"/>
</dbReference>
<dbReference type="Gene3D" id="3.30.1740.10">
    <property type="entry name" value="Zinc finger, PARP-type"/>
    <property type="match status" value="1"/>
</dbReference>
<keyword evidence="4" id="KW-0547">Nucleotide-binding</keyword>
<dbReference type="SMART" id="SM01336">
    <property type="entry name" value="zf-PARP"/>
    <property type="match status" value="1"/>
</dbReference>
<keyword evidence="5 11" id="KW-0863">Zinc-finger</keyword>
<keyword evidence="3" id="KW-0479">Metal-binding</keyword>
<dbReference type="Proteomes" id="UP001163850">
    <property type="component" value="Unassembled WGS sequence"/>
</dbReference>